<feature type="transmembrane region" description="Helical" evidence="2">
    <location>
        <begin position="884"/>
        <end position="906"/>
    </location>
</feature>
<sequence>MTAVATLSATAVLATTAAMLMCCAWVQPAAAARFVWRGCDTNWNHNPDNWQNGVSPSTSSDPITTVFFGPSTVEEEATWKPVSSFVSAGSLAMHELVLPSDGILELDPDGTELVFLEREDTVVPEAKFIGGQGFREECDFNCHKNWETIDGSDVDSPPCADDIAQFDGSSSYKLFVRGFTPLDTLIMGGARFDSDDQRTLLPEYQFSPNPRDLEVFFKSGDPVALTQRCQDVGQYDASRDECVCYSTCPDASLGRDNNAQIRSAGKALAAENLAELTATTTVLFQYKFSYKLLLNTLPPDIVVDAFDEAFTLPASVTGMENAIADLITESFGGAVQVQGTLTRTSTRFTYMGSVTGPAIALSGLTASHLDKTFDTTWPSSDRLFALHAWTTVMTEALRGLELSCSIDLADVETTCASQFGSACSDVAYLLHTAQPGSELANALSVMSQISDYLVSINHVVTTTTTVSTTTTTTTTAATTTTTTTTTTSTTDASTTSSANVNATTASATTTTTSTAGAQSTTTTTTTPADTTTTAATTPPPFVLDMSGLALMSNVDVDEFRATVTAFALGSFASVPQPYRNSVVGTYLLQAVRCLDIDAASSDAQALSTVEEQEHTISFVVGTLLPQSDVFAMFQSWNYDRFTSMLCQRLKGLPPLEGIDCDNVQISLYTYGDQQQAQSNAAARRRRFNAIDLLRITITYTMLVDVSLCAPGRVHPSCPLVETQDANSRYTELLDFITSLTSDFEVKTASSCVSLEDGILPNCLVSTIYQDLFDQLWPDGTRPRASTPSRGSWPTLIEQQFYSLIGNCGVRCASDGTSFLTTQDEADAAATLNSVSNQVIAMIDAFIASSTTTTTTTTNAGDTTTTTNGGGNRGSGAASTASVPVGAVGGAAGGAVVLIAVIVLVVIMRRRASSSGGGSAGNKKRGALNERQVVSFENPMYDDPMPVQQAIYSDAGVGDAEEEGLYDEPAFAMGQDKKQNPLYQSSEDLLADEYDDVAGEGDEMGGYLDVAPDDAPGDNDDDGDDGDDLGANGGYDNAANLGVKAENGYGFEEGGDGSGDGDGNAQATPPQQPVYDTPDADVPQPIYGTIEDEDE</sequence>
<feature type="signal peptide" evidence="3">
    <location>
        <begin position="1"/>
        <end position="31"/>
    </location>
</feature>
<proteinExistence type="predicted"/>
<keyword evidence="2" id="KW-0472">Membrane</keyword>
<dbReference type="InParanoid" id="F2U712"/>
<keyword evidence="3" id="KW-0732">Signal</keyword>
<keyword evidence="5" id="KW-1185">Reference proteome</keyword>
<organism evidence="5">
    <name type="scientific">Salpingoeca rosetta (strain ATCC 50818 / BSB-021)</name>
    <dbReference type="NCBI Taxonomy" id="946362"/>
    <lineage>
        <taxon>Eukaryota</taxon>
        <taxon>Choanoflagellata</taxon>
        <taxon>Craspedida</taxon>
        <taxon>Salpingoecidae</taxon>
        <taxon>Salpingoeca</taxon>
    </lineage>
</organism>
<dbReference type="OMA" id="QADIRRM"/>
<name>F2U712_SALR5</name>
<keyword evidence="2" id="KW-1133">Transmembrane helix</keyword>
<dbReference type="GeneID" id="16075728"/>
<evidence type="ECO:0000256" key="2">
    <source>
        <dbReference type="SAM" id="Phobius"/>
    </source>
</evidence>
<dbReference type="KEGG" id="sre:PTSG_12142"/>
<feature type="compositionally biased region" description="Low complexity" evidence="1">
    <location>
        <begin position="1033"/>
        <end position="1049"/>
    </location>
</feature>
<feature type="compositionally biased region" description="Acidic residues" evidence="1">
    <location>
        <begin position="1010"/>
        <end position="1027"/>
    </location>
</feature>
<dbReference type="AlphaFoldDB" id="F2U712"/>
<keyword evidence="2" id="KW-0812">Transmembrane</keyword>
<dbReference type="RefSeq" id="XP_004995148.1">
    <property type="nucleotide sequence ID" value="XM_004995091.1"/>
</dbReference>
<evidence type="ECO:0000256" key="1">
    <source>
        <dbReference type="SAM" id="MobiDB-lite"/>
    </source>
</evidence>
<gene>
    <name evidence="4" type="ORF">PTSG_12142</name>
</gene>
<dbReference type="OrthoDB" id="10692561at2759"/>
<evidence type="ECO:0000313" key="5">
    <source>
        <dbReference type="Proteomes" id="UP000007799"/>
    </source>
</evidence>
<accession>F2U712</accession>
<dbReference type="Proteomes" id="UP000007799">
    <property type="component" value="Unassembled WGS sequence"/>
</dbReference>
<feature type="chain" id="PRO_5003290785" evidence="3">
    <location>
        <begin position="32"/>
        <end position="1094"/>
    </location>
</feature>
<evidence type="ECO:0000313" key="4">
    <source>
        <dbReference type="EMBL" id="EGD83644.1"/>
    </source>
</evidence>
<reference evidence="4" key="1">
    <citation type="submission" date="2009-08" db="EMBL/GenBank/DDBJ databases">
        <title>Annotation of Salpingoeca rosetta.</title>
        <authorList>
            <consortium name="The Broad Institute Genome Sequencing Platform"/>
            <person name="Russ C."/>
            <person name="Cuomo C."/>
            <person name="Burger G."/>
            <person name="Gray M.W."/>
            <person name="Holland P.W.H."/>
            <person name="King N."/>
            <person name="Lang F.B.F."/>
            <person name="Roger A.J."/>
            <person name="Ruiz-Trillo I."/>
            <person name="Young S.K."/>
            <person name="Zeng Q."/>
            <person name="Gargeya S."/>
            <person name="Alvarado L."/>
            <person name="Berlin A."/>
            <person name="Chapman S.B."/>
            <person name="Chen Z."/>
            <person name="Freedman E."/>
            <person name="Gellesch M."/>
            <person name="Goldberg J."/>
            <person name="Griggs A."/>
            <person name="Gujja S."/>
            <person name="Heilman E."/>
            <person name="Heiman D."/>
            <person name="Howarth C."/>
            <person name="Mehta T."/>
            <person name="Neiman D."/>
            <person name="Pearson M."/>
            <person name="Roberts A."/>
            <person name="Saif S."/>
            <person name="Shea T."/>
            <person name="Shenoy N."/>
            <person name="Sisk P."/>
            <person name="Stolte C."/>
            <person name="Sykes S."/>
            <person name="White J."/>
            <person name="Yandava C."/>
            <person name="Haas B."/>
            <person name="Nusbaum C."/>
            <person name="Birren B."/>
        </authorList>
    </citation>
    <scope>NUCLEOTIDE SEQUENCE [LARGE SCALE GENOMIC DNA]</scope>
    <source>
        <strain evidence="4">ATCC 50818</strain>
    </source>
</reference>
<evidence type="ECO:0000256" key="3">
    <source>
        <dbReference type="SAM" id="SignalP"/>
    </source>
</evidence>
<feature type="compositionally biased region" description="Low complexity" evidence="1">
    <location>
        <begin position="467"/>
        <end position="536"/>
    </location>
</feature>
<dbReference type="EMBL" id="GL832963">
    <property type="protein sequence ID" value="EGD83644.1"/>
    <property type="molecule type" value="Genomic_DNA"/>
</dbReference>
<protein>
    <submittedName>
        <fullName evidence="4">Uncharacterized protein</fullName>
    </submittedName>
</protein>
<feature type="compositionally biased region" description="Low complexity" evidence="1">
    <location>
        <begin position="853"/>
        <end position="866"/>
    </location>
</feature>
<feature type="region of interest" description="Disordered" evidence="1">
    <location>
        <begin position="996"/>
        <end position="1094"/>
    </location>
</feature>
<feature type="region of interest" description="Disordered" evidence="1">
    <location>
        <begin position="467"/>
        <end position="538"/>
    </location>
</feature>
<feature type="region of interest" description="Disordered" evidence="1">
    <location>
        <begin position="853"/>
        <end position="878"/>
    </location>
</feature>